<dbReference type="PANTHER" id="PTHR33178">
    <property type="match status" value="1"/>
</dbReference>
<dbReference type="SUPFAM" id="SSF54909">
    <property type="entry name" value="Dimeric alpha+beta barrel"/>
    <property type="match status" value="1"/>
</dbReference>
<reference evidence="3 4" key="1">
    <citation type="submission" date="2020-08" db="EMBL/GenBank/DDBJ databases">
        <title>Sequencing the genomes of 1000 actinobacteria strains.</title>
        <authorList>
            <person name="Klenk H.-P."/>
        </authorList>
    </citation>
    <scope>NUCLEOTIDE SEQUENCE [LARGE SCALE GENOMIC DNA]</scope>
    <source>
        <strain evidence="3 4">DSM 45790</strain>
    </source>
</reference>
<evidence type="ECO:0000256" key="1">
    <source>
        <dbReference type="ARBA" id="ARBA00011738"/>
    </source>
</evidence>
<sequence>MFRHIVLLSWVEDATEAQKAAVEAGLKQLPGAIPELRRYEIGPDAGINHGNHDFAVVADFDSEEDYLVYRDHPTHQAVIADAIKPILAGRAAVQYRL</sequence>
<dbReference type="Pfam" id="PF07876">
    <property type="entry name" value="Dabb"/>
    <property type="match status" value="1"/>
</dbReference>
<dbReference type="EMBL" id="JACHBR010000001">
    <property type="protein sequence ID" value="MBB5626978.1"/>
    <property type="molecule type" value="Genomic_DNA"/>
</dbReference>
<dbReference type="Gene3D" id="3.30.70.100">
    <property type="match status" value="1"/>
</dbReference>
<organism evidence="3 4">
    <name type="scientific">Sphaerisporangium krabiense</name>
    <dbReference type="NCBI Taxonomy" id="763782"/>
    <lineage>
        <taxon>Bacteria</taxon>
        <taxon>Bacillati</taxon>
        <taxon>Actinomycetota</taxon>
        <taxon>Actinomycetes</taxon>
        <taxon>Streptosporangiales</taxon>
        <taxon>Streptosporangiaceae</taxon>
        <taxon>Sphaerisporangium</taxon>
    </lineage>
</organism>
<gene>
    <name evidence="3" type="ORF">BJ981_002677</name>
</gene>
<dbReference type="InterPro" id="IPR044662">
    <property type="entry name" value="HS1/DABB1-like"/>
</dbReference>
<evidence type="ECO:0000259" key="2">
    <source>
        <dbReference type="PROSITE" id="PS51502"/>
    </source>
</evidence>
<dbReference type="InterPro" id="IPR011008">
    <property type="entry name" value="Dimeric_a/b-barrel"/>
</dbReference>
<protein>
    <recommendedName>
        <fullName evidence="2">Stress-response A/B barrel domain-containing protein</fullName>
    </recommendedName>
</protein>
<dbReference type="SMART" id="SM00886">
    <property type="entry name" value="Dabb"/>
    <property type="match status" value="1"/>
</dbReference>
<dbReference type="AlphaFoldDB" id="A0A7W9DQ30"/>
<evidence type="ECO:0000313" key="4">
    <source>
        <dbReference type="Proteomes" id="UP000588112"/>
    </source>
</evidence>
<comment type="caution">
    <text evidence="3">The sequence shown here is derived from an EMBL/GenBank/DDBJ whole genome shotgun (WGS) entry which is preliminary data.</text>
</comment>
<dbReference type="PROSITE" id="PS51502">
    <property type="entry name" value="S_R_A_B_BARREL"/>
    <property type="match status" value="1"/>
</dbReference>
<comment type="subunit">
    <text evidence="1">Homodimer.</text>
</comment>
<proteinExistence type="predicted"/>
<keyword evidence="4" id="KW-1185">Reference proteome</keyword>
<dbReference type="RefSeq" id="WP_184611304.1">
    <property type="nucleotide sequence ID" value="NZ_BOOS01000069.1"/>
</dbReference>
<dbReference type="InterPro" id="IPR013097">
    <property type="entry name" value="Dabb"/>
</dbReference>
<evidence type="ECO:0000313" key="3">
    <source>
        <dbReference type="EMBL" id="MBB5626978.1"/>
    </source>
</evidence>
<name>A0A7W9DQ30_9ACTN</name>
<accession>A0A7W9DQ30</accession>
<dbReference type="PANTHER" id="PTHR33178:SF10">
    <property type="entry name" value="STRESS-RESPONSE A_B BARREL DOMAIN-CONTAINING PROTEIN"/>
    <property type="match status" value="1"/>
</dbReference>
<feature type="domain" description="Stress-response A/B barrel" evidence="2">
    <location>
        <begin position="2"/>
        <end position="95"/>
    </location>
</feature>
<dbReference type="Proteomes" id="UP000588112">
    <property type="component" value="Unassembled WGS sequence"/>
</dbReference>